<dbReference type="Proteomes" id="UP000593567">
    <property type="component" value="Unassembled WGS sequence"/>
</dbReference>
<organism evidence="12 13">
    <name type="scientific">Bugula neritina</name>
    <name type="common">Brown bryozoan</name>
    <name type="synonym">Sertularia neritina</name>
    <dbReference type="NCBI Taxonomy" id="10212"/>
    <lineage>
        <taxon>Eukaryota</taxon>
        <taxon>Metazoa</taxon>
        <taxon>Spiralia</taxon>
        <taxon>Lophotrochozoa</taxon>
        <taxon>Bryozoa</taxon>
        <taxon>Gymnolaemata</taxon>
        <taxon>Cheilostomatida</taxon>
        <taxon>Flustrina</taxon>
        <taxon>Buguloidea</taxon>
        <taxon>Bugulidae</taxon>
        <taxon>Bugula</taxon>
    </lineage>
</organism>
<sequence>MPLTSNKQEPGGQLLAKKLVLCGCASTVAETATFPLDLFKTRLQLQGELAASSHAAATGAASAAPRKGMLSVARSIVVDEGFFKLWKGLSPALYRHYIYTSVRMIVYEMVRDNILASKHNKDDRFPVWQSAVCGLLAGGFGQFLASPADLVKVNIQMEGKEETGGTSSPPKHRFKSPAHAFKVIYQQRGVTGLWKGCVPNVQRAALVNLGDLTAYDSVKKYLLRNTSLEDNWLCHFLSSCCSGMVAATLSCPADLVKARVMNQPHDEKGKALLYRNSVDCLVKTVRHEGFFALYKGFLPCYIRMGPWSLLFWMSYEEIRNLAGVSGF</sequence>
<comment type="subcellular location">
    <subcellularLocation>
        <location evidence="1">Mitochondrion inner membrane</location>
        <topology evidence="1">Multi-pass membrane protein</topology>
    </subcellularLocation>
</comment>
<dbReference type="InterPro" id="IPR018108">
    <property type="entry name" value="MCP_transmembrane"/>
</dbReference>
<dbReference type="SUPFAM" id="SSF103506">
    <property type="entry name" value="Mitochondrial carrier"/>
    <property type="match status" value="1"/>
</dbReference>
<evidence type="ECO:0000256" key="3">
    <source>
        <dbReference type="ARBA" id="ARBA00022448"/>
    </source>
</evidence>
<keyword evidence="13" id="KW-1185">Reference proteome</keyword>
<reference evidence="12" key="1">
    <citation type="submission" date="2020-06" db="EMBL/GenBank/DDBJ databases">
        <title>Draft genome of Bugula neritina, a colonial animal packing powerful symbionts and potential medicines.</title>
        <authorList>
            <person name="Rayko M."/>
        </authorList>
    </citation>
    <scope>NUCLEOTIDE SEQUENCE [LARGE SCALE GENOMIC DNA]</scope>
    <source>
        <strain evidence="12">Kwan_BN1</strain>
    </source>
</reference>
<dbReference type="Gene3D" id="1.50.40.10">
    <property type="entry name" value="Mitochondrial carrier domain"/>
    <property type="match status" value="1"/>
</dbReference>
<evidence type="ECO:0000256" key="8">
    <source>
        <dbReference type="ARBA" id="ARBA00023128"/>
    </source>
</evidence>
<evidence type="ECO:0000256" key="2">
    <source>
        <dbReference type="ARBA" id="ARBA00006375"/>
    </source>
</evidence>
<keyword evidence="3 11" id="KW-0813">Transport</keyword>
<keyword evidence="9 10" id="KW-0472">Membrane</keyword>
<evidence type="ECO:0000256" key="10">
    <source>
        <dbReference type="PROSITE-ProRule" id="PRU00282"/>
    </source>
</evidence>
<evidence type="ECO:0000256" key="11">
    <source>
        <dbReference type="RuleBase" id="RU000488"/>
    </source>
</evidence>
<dbReference type="EMBL" id="VXIV02000755">
    <property type="protein sequence ID" value="KAF6036276.1"/>
    <property type="molecule type" value="Genomic_DNA"/>
</dbReference>
<evidence type="ECO:0000256" key="1">
    <source>
        <dbReference type="ARBA" id="ARBA00004448"/>
    </source>
</evidence>
<dbReference type="PROSITE" id="PS50920">
    <property type="entry name" value="SOLCAR"/>
    <property type="match status" value="3"/>
</dbReference>
<evidence type="ECO:0000313" key="13">
    <source>
        <dbReference type="Proteomes" id="UP000593567"/>
    </source>
</evidence>
<dbReference type="InterPro" id="IPR050391">
    <property type="entry name" value="Mito_Metabolite_Transporter"/>
</dbReference>
<dbReference type="PANTHER" id="PTHR45618">
    <property type="entry name" value="MITOCHONDRIAL DICARBOXYLATE CARRIER-RELATED"/>
    <property type="match status" value="1"/>
</dbReference>
<keyword evidence="5" id="KW-0677">Repeat</keyword>
<evidence type="ECO:0000256" key="7">
    <source>
        <dbReference type="ARBA" id="ARBA00022989"/>
    </source>
</evidence>
<gene>
    <name evidence="12" type="ORF">EB796_005415</name>
</gene>
<keyword evidence="6" id="KW-0999">Mitochondrion inner membrane</keyword>
<feature type="repeat" description="Solcar" evidence="10">
    <location>
        <begin position="230"/>
        <end position="321"/>
    </location>
</feature>
<comment type="similarity">
    <text evidence="2 11">Belongs to the mitochondrial carrier (TC 2.A.29) family.</text>
</comment>
<dbReference type="InterPro" id="IPR023395">
    <property type="entry name" value="MCP_dom_sf"/>
</dbReference>
<comment type="caution">
    <text evidence="12">The sequence shown here is derived from an EMBL/GenBank/DDBJ whole genome shotgun (WGS) entry which is preliminary data.</text>
</comment>
<feature type="repeat" description="Solcar" evidence="10">
    <location>
        <begin position="125"/>
        <end position="221"/>
    </location>
</feature>
<dbReference type="GO" id="GO:0005743">
    <property type="term" value="C:mitochondrial inner membrane"/>
    <property type="evidence" value="ECO:0007669"/>
    <property type="project" value="UniProtKB-SubCell"/>
</dbReference>
<evidence type="ECO:0000313" key="12">
    <source>
        <dbReference type="EMBL" id="KAF6036276.1"/>
    </source>
</evidence>
<dbReference type="AlphaFoldDB" id="A0A7J7KFP1"/>
<keyword evidence="8" id="KW-0496">Mitochondrion</keyword>
<evidence type="ECO:0000256" key="4">
    <source>
        <dbReference type="ARBA" id="ARBA00022692"/>
    </source>
</evidence>
<keyword evidence="4 10" id="KW-0812">Transmembrane</keyword>
<dbReference type="OrthoDB" id="756301at2759"/>
<evidence type="ECO:0000256" key="9">
    <source>
        <dbReference type="ARBA" id="ARBA00023136"/>
    </source>
</evidence>
<proteinExistence type="inferred from homology"/>
<feature type="repeat" description="Solcar" evidence="10">
    <location>
        <begin position="17"/>
        <end position="113"/>
    </location>
</feature>
<accession>A0A7J7KFP1</accession>
<name>A0A7J7KFP1_BUGNE</name>
<keyword evidence="7" id="KW-1133">Transmembrane helix</keyword>
<dbReference type="FunFam" id="1.50.40.10:FF:000062">
    <property type="entry name" value="mitochondrial uncoupling protein 3"/>
    <property type="match status" value="1"/>
</dbReference>
<dbReference type="Pfam" id="PF00153">
    <property type="entry name" value="Mito_carr"/>
    <property type="match status" value="3"/>
</dbReference>
<evidence type="ECO:0000256" key="5">
    <source>
        <dbReference type="ARBA" id="ARBA00022737"/>
    </source>
</evidence>
<protein>
    <submittedName>
        <fullName evidence="12">SLC25A27</fullName>
    </submittedName>
</protein>
<evidence type="ECO:0000256" key="6">
    <source>
        <dbReference type="ARBA" id="ARBA00022792"/>
    </source>
</evidence>